<dbReference type="EMBL" id="BAABCM010000007">
    <property type="protein sequence ID" value="GAA3827169.1"/>
    <property type="molecule type" value="Genomic_DNA"/>
</dbReference>
<dbReference type="Proteomes" id="UP001501624">
    <property type="component" value="Unassembled WGS sequence"/>
</dbReference>
<feature type="compositionally biased region" description="Basic and acidic residues" evidence="1">
    <location>
        <begin position="68"/>
        <end position="86"/>
    </location>
</feature>
<name>A0ABP7IV80_9PSEU</name>
<evidence type="ECO:0000313" key="2">
    <source>
        <dbReference type="EMBL" id="GAA3827169.1"/>
    </source>
</evidence>
<comment type="caution">
    <text evidence="2">The sequence shown here is derived from an EMBL/GenBank/DDBJ whole genome shotgun (WGS) entry which is preliminary data.</text>
</comment>
<evidence type="ECO:0000256" key="1">
    <source>
        <dbReference type="SAM" id="MobiDB-lite"/>
    </source>
</evidence>
<gene>
    <name evidence="2" type="ORF">GCM10022380_52240</name>
</gene>
<organism evidence="2 3">
    <name type="scientific">Amycolatopsis tucumanensis</name>
    <dbReference type="NCBI Taxonomy" id="401106"/>
    <lineage>
        <taxon>Bacteria</taxon>
        <taxon>Bacillati</taxon>
        <taxon>Actinomycetota</taxon>
        <taxon>Actinomycetes</taxon>
        <taxon>Pseudonocardiales</taxon>
        <taxon>Pseudonocardiaceae</taxon>
        <taxon>Amycolatopsis</taxon>
    </lineage>
</organism>
<keyword evidence="3" id="KW-1185">Reference proteome</keyword>
<protein>
    <submittedName>
        <fullName evidence="2">Uncharacterized protein</fullName>
    </submittedName>
</protein>
<proteinExistence type="predicted"/>
<sequence length="109" mass="11026">MVTADSAGAAALSVAGCGGGDVESAAPAPQPVPSSSYRPHEDNGPGAHLEAAPARVLVRDGVVGRWVETRLTDSADRRHPARRGDGDQVDLAVTSSGTPANPASREEST</sequence>
<accession>A0ABP7IV80</accession>
<feature type="region of interest" description="Disordered" evidence="1">
    <location>
        <begin position="13"/>
        <end position="53"/>
    </location>
</feature>
<feature type="region of interest" description="Disordered" evidence="1">
    <location>
        <begin position="68"/>
        <end position="109"/>
    </location>
</feature>
<evidence type="ECO:0000313" key="3">
    <source>
        <dbReference type="Proteomes" id="UP001501624"/>
    </source>
</evidence>
<reference evidence="3" key="1">
    <citation type="journal article" date="2019" name="Int. J. Syst. Evol. Microbiol.">
        <title>The Global Catalogue of Microorganisms (GCM) 10K type strain sequencing project: providing services to taxonomists for standard genome sequencing and annotation.</title>
        <authorList>
            <consortium name="The Broad Institute Genomics Platform"/>
            <consortium name="The Broad Institute Genome Sequencing Center for Infectious Disease"/>
            <person name="Wu L."/>
            <person name="Ma J."/>
        </authorList>
    </citation>
    <scope>NUCLEOTIDE SEQUENCE [LARGE SCALE GENOMIC DNA]</scope>
    <source>
        <strain evidence="3">JCM 17017</strain>
    </source>
</reference>